<dbReference type="SUPFAM" id="SSF46785">
    <property type="entry name" value="Winged helix' DNA-binding domain"/>
    <property type="match status" value="1"/>
</dbReference>
<dbReference type="PANTHER" id="PTHR33164">
    <property type="entry name" value="TRANSCRIPTIONAL REGULATOR, MARR FAMILY"/>
    <property type="match status" value="1"/>
</dbReference>
<dbReference type="Gene3D" id="1.10.10.10">
    <property type="entry name" value="Winged helix-like DNA-binding domain superfamily/Winged helix DNA-binding domain"/>
    <property type="match status" value="1"/>
</dbReference>
<sequence>MTEPEPLSDDLVLLFAALADHTRAEITAAVAEVGYGDLRPSDGYLVQHLLGGAVSVGELAGRMGITAQGVSKVVIEMERKGYVRRSVDPEDQRTRMVSLTERGWGSVHATREVRAEANRRMRAMLGAGATAFLDQVRQLAESTGALGALTERRLRP</sequence>
<dbReference type="EMBL" id="JBHTIS010000739">
    <property type="protein sequence ID" value="MFD1046646.1"/>
    <property type="molecule type" value="Genomic_DNA"/>
</dbReference>
<dbReference type="Proteomes" id="UP001597045">
    <property type="component" value="Unassembled WGS sequence"/>
</dbReference>
<gene>
    <name evidence="2" type="ORF">ACFQ1S_14340</name>
</gene>
<dbReference type="SMART" id="SM00347">
    <property type="entry name" value="HTH_MARR"/>
    <property type="match status" value="1"/>
</dbReference>
<dbReference type="InterPro" id="IPR036388">
    <property type="entry name" value="WH-like_DNA-bd_sf"/>
</dbReference>
<proteinExistence type="predicted"/>
<name>A0ABW3M908_9PSEU</name>
<dbReference type="PANTHER" id="PTHR33164:SF99">
    <property type="entry name" value="MARR FAMILY REGULATORY PROTEIN"/>
    <property type="match status" value="1"/>
</dbReference>
<dbReference type="Pfam" id="PF12802">
    <property type="entry name" value="MarR_2"/>
    <property type="match status" value="1"/>
</dbReference>
<comment type="caution">
    <text evidence="2">The sequence shown here is derived from an EMBL/GenBank/DDBJ whole genome shotgun (WGS) entry which is preliminary data.</text>
</comment>
<accession>A0ABW3M908</accession>
<dbReference type="InterPro" id="IPR039422">
    <property type="entry name" value="MarR/SlyA-like"/>
</dbReference>
<dbReference type="InterPro" id="IPR011991">
    <property type="entry name" value="ArsR-like_HTH"/>
</dbReference>
<evidence type="ECO:0000313" key="2">
    <source>
        <dbReference type="EMBL" id="MFD1046646.1"/>
    </source>
</evidence>
<organism evidence="2 3">
    <name type="scientific">Kibdelosporangium lantanae</name>
    <dbReference type="NCBI Taxonomy" id="1497396"/>
    <lineage>
        <taxon>Bacteria</taxon>
        <taxon>Bacillati</taxon>
        <taxon>Actinomycetota</taxon>
        <taxon>Actinomycetes</taxon>
        <taxon>Pseudonocardiales</taxon>
        <taxon>Pseudonocardiaceae</taxon>
        <taxon>Kibdelosporangium</taxon>
    </lineage>
</organism>
<dbReference type="PRINTS" id="PR00598">
    <property type="entry name" value="HTHMARR"/>
</dbReference>
<dbReference type="InterPro" id="IPR036390">
    <property type="entry name" value="WH_DNA-bd_sf"/>
</dbReference>
<dbReference type="PROSITE" id="PS50995">
    <property type="entry name" value="HTH_MARR_2"/>
    <property type="match status" value="1"/>
</dbReference>
<protein>
    <submittedName>
        <fullName evidence="2">MarR family winged helix-turn-helix transcriptional regulator</fullName>
    </submittedName>
</protein>
<dbReference type="InterPro" id="IPR000835">
    <property type="entry name" value="HTH_MarR-typ"/>
</dbReference>
<feature type="domain" description="HTH marR-type" evidence="1">
    <location>
        <begin position="4"/>
        <end position="145"/>
    </location>
</feature>
<keyword evidence="3" id="KW-1185">Reference proteome</keyword>
<dbReference type="CDD" id="cd00090">
    <property type="entry name" value="HTH_ARSR"/>
    <property type="match status" value="1"/>
</dbReference>
<evidence type="ECO:0000313" key="3">
    <source>
        <dbReference type="Proteomes" id="UP001597045"/>
    </source>
</evidence>
<reference evidence="3" key="1">
    <citation type="journal article" date="2019" name="Int. J. Syst. Evol. Microbiol.">
        <title>The Global Catalogue of Microorganisms (GCM) 10K type strain sequencing project: providing services to taxonomists for standard genome sequencing and annotation.</title>
        <authorList>
            <consortium name="The Broad Institute Genomics Platform"/>
            <consortium name="The Broad Institute Genome Sequencing Center for Infectious Disease"/>
            <person name="Wu L."/>
            <person name="Ma J."/>
        </authorList>
    </citation>
    <scope>NUCLEOTIDE SEQUENCE [LARGE SCALE GENOMIC DNA]</scope>
    <source>
        <strain evidence="3">JCM 31486</strain>
    </source>
</reference>
<evidence type="ECO:0000259" key="1">
    <source>
        <dbReference type="PROSITE" id="PS50995"/>
    </source>
</evidence>